<dbReference type="SUPFAM" id="SSF46689">
    <property type="entry name" value="Homeodomain-like"/>
    <property type="match status" value="1"/>
</dbReference>
<evidence type="ECO:0000256" key="1">
    <source>
        <dbReference type="ARBA" id="ARBA00023015"/>
    </source>
</evidence>
<evidence type="ECO:0000256" key="2">
    <source>
        <dbReference type="ARBA" id="ARBA00023125"/>
    </source>
</evidence>
<evidence type="ECO:0000313" key="7">
    <source>
        <dbReference type="Proteomes" id="UP000006860"/>
    </source>
</evidence>
<dbReference type="Pfam" id="PF12833">
    <property type="entry name" value="HTH_18"/>
    <property type="match status" value="1"/>
</dbReference>
<dbReference type="SMART" id="SM00342">
    <property type="entry name" value="HTH_ARAC"/>
    <property type="match status" value="1"/>
</dbReference>
<dbReference type="PROSITE" id="PS00041">
    <property type="entry name" value="HTH_ARAC_FAMILY_1"/>
    <property type="match status" value="1"/>
</dbReference>
<dbReference type="InterPro" id="IPR018062">
    <property type="entry name" value="HTH_AraC-typ_CS"/>
</dbReference>
<dbReference type="InterPro" id="IPR037923">
    <property type="entry name" value="HTH-like"/>
</dbReference>
<dbReference type="HOGENOM" id="CLU_000445_88_6_0"/>
<dbReference type="Gene3D" id="1.10.10.60">
    <property type="entry name" value="Homeodomain-like"/>
    <property type="match status" value="1"/>
</dbReference>
<keyword evidence="4" id="KW-0804">Transcription</keyword>
<dbReference type="InterPro" id="IPR020449">
    <property type="entry name" value="Tscrpt_reg_AraC-type_HTH"/>
</dbReference>
<dbReference type="InterPro" id="IPR003313">
    <property type="entry name" value="AraC-bd"/>
</dbReference>
<dbReference type="RefSeq" id="WP_013630213.1">
    <property type="nucleotide sequence ID" value="NC_015174.1"/>
</dbReference>
<feature type="domain" description="HTH araC/xylS-type" evidence="5">
    <location>
        <begin position="161"/>
        <end position="259"/>
    </location>
</feature>
<organism evidence="6 7">
    <name type="scientific">Rubinisphaera brasiliensis (strain ATCC 49424 / DSM 5305 / JCM 21570 / IAM 15109 / NBRC 103401 / IFAM 1448)</name>
    <name type="common">Planctomyces brasiliensis</name>
    <dbReference type="NCBI Taxonomy" id="756272"/>
    <lineage>
        <taxon>Bacteria</taxon>
        <taxon>Pseudomonadati</taxon>
        <taxon>Planctomycetota</taxon>
        <taxon>Planctomycetia</taxon>
        <taxon>Planctomycetales</taxon>
        <taxon>Planctomycetaceae</taxon>
        <taxon>Rubinisphaera</taxon>
    </lineage>
</organism>
<dbReference type="SUPFAM" id="SSF51215">
    <property type="entry name" value="Regulatory protein AraC"/>
    <property type="match status" value="1"/>
</dbReference>
<gene>
    <name evidence="6" type="ordered locus">Plabr_3919</name>
</gene>
<dbReference type="eggNOG" id="COG2207">
    <property type="taxonomic scope" value="Bacteria"/>
</dbReference>
<dbReference type="GO" id="GO:0043565">
    <property type="term" value="F:sequence-specific DNA binding"/>
    <property type="evidence" value="ECO:0007669"/>
    <property type="project" value="InterPro"/>
</dbReference>
<reference evidence="7" key="1">
    <citation type="submission" date="2011-02" db="EMBL/GenBank/DDBJ databases">
        <title>The complete genome of Planctomyces brasiliensis DSM 5305.</title>
        <authorList>
            <person name="Lucas S."/>
            <person name="Copeland A."/>
            <person name="Lapidus A."/>
            <person name="Bruce D."/>
            <person name="Goodwin L."/>
            <person name="Pitluck S."/>
            <person name="Kyrpides N."/>
            <person name="Mavromatis K."/>
            <person name="Pagani I."/>
            <person name="Ivanova N."/>
            <person name="Ovchinnikova G."/>
            <person name="Lu M."/>
            <person name="Detter J.C."/>
            <person name="Han C."/>
            <person name="Land M."/>
            <person name="Hauser L."/>
            <person name="Markowitz V."/>
            <person name="Cheng J.-F."/>
            <person name="Hugenholtz P."/>
            <person name="Woyke T."/>
            <person name="Wu D."/>
            <person name="Tindall B."/>
            <person name="Pomrenke H.G."/>
            <person name="Brambilla E."/>
            <person name="Klenk H.-P."/>
            <person name="Eisen J.A."/>
        </authorList>
    </citation>
    <scope>NUCLEOTIDE SEQUENCE [LARGE SCALE GENOMIC DNA]</scope>
    <source>
        <strain evidence="7">ATCC 49424 / DSM 5305 / JCM 21570 / NBRC 103401 / IFAM 1448</strain>
    </source>
</reference>
<evidence type="ECO:0000259" key="5">
    <source>
        <dbReference type="PROSITE" id="PS01124"/>
    </source>
</evidence>
<keyword evidence="3" id="KW-0010">Activator</keyword>
<protein>
    <submittedName>
        <fullName evidence="6">Transcriptional regulator, AraC family</fullName>
    </submittedName>
</protein>
<name>F0STM7_RUBBR</name>
<dbReference type="InterPro" id="IPR009057">
    <property type="entry name" value="Homeodomain-like_sf"/>
</dbReference>
<dbReference type="EMBL" id="CP002546">
    <property type="protein sequence ID" value="ADY61496.1"/>
    <property type="molecule type" value="Genomic_DNA"/>
</dbReference>
<evidence type="ECO:0000256" key="4">
    <source>
        <dbReference type="ARBA" id="ARBA00023163"/>
    </source>
</evidence>
<dbReference type="eggNOG" id="COG1917">
    <property type="taxonomic scope" value="Bacteria"/>
</dbReference>
<dbReference type="InterPro" id="IPR018060">
    <property type="entry name" value="HTH_AraC"/>
</dbReference>
<dbReference type="Gene3D" id="2.60.120.280">
    <property type="entry name" value="Regulatory protein AraC"/>
    <property type="match status" value="1"/>
</dbReference>
<keyword evidence="7" id="KW-1185">Reference proteome</keyword>
<dbReference type="Pfam" id="PF02311">
    <property type="entry name" value="AraC_binding"/>
    <property type="match status" value="1"/>
</dbReference>
<dbReference type="PROSITE" id="PS01124">
    <property type="entry name" value="HTH_ARAC_FAMILY_2"/>
    <property type="match status" value="1"/>
</dbReference>
<evidence type="ECO:0000313" key="6">
    <source>
        <dbReference type="EMBL" id="ADY61496.1"/>
    </source>
</evidence>
<dbReference type="PANTHER" id="PTHR46796">
    <property type="entry name" value="HTH-TYPE TRANSCRIPTIONAL ACTIVATOR RHAS-RELATED"/>
    <property type="match status" value="1"/>
</dbReference>
<proteinExistence type="predicted"/>
<dbReference type="STRING" id="756272.Plabr_3919"/>
<accession>F0STM7</accession>
<sequence length="261" mass="29533">MEVVCAGVERVRADYVIDRADFPYYAIELVAEGEGSLNLQGEFYTLSPGVLFAYGPGIPHVIHNTSSEGMRKYFLDFVGTRAEELLGISGLLSTPATFHAVTVSAMHEVAELFDLFLREADREGPFVQPMCASLMEPLLLKIRQLRLPIGKSVSRSHATYEKVRTFIDQQFLRLHNIRQVAEECDVTTVHLSRLFSRFSDCGAYQYLMRRKMNYAAGLLLNEGMLVKEVAHRLGFPDPFQFSRAFKRVYGVSPGQLHSRME</sequence>
<dbReference type="GO" id="GO:0003700">
    <property type="term" value="F:DNA-binding transcription factor activity"/>
    <property type="evidence" value="ECO:0007669"/>
    <property type="project" value="InterPro"/>
</dbReference>
<dbReference type="Proteomes" id="UP000006860">
    <property type="component" value="Chromosome"/>
</dbReference>
<evidence type="ECO:0000256" key="3">
    <source>
        <dbReference type="ARBA" id="ARBA00023159"/>
    </source>
</evidence>
<dbReference type="PRINTS" id="PR00032">
    <property type="entry name" value="HTHARAC"/>
</dbReference>
<dbReference type="KEGG" id="pbs:Plabr_3919"/>
<dbReference type="InterPro" id="IPR050204">
    <property type="entry name" value="AraC_XylS_family_regulators"/>
</dbReference>
<dbReference type="AlphaFoldDB" id="F0STM7"/>
<keyword evidence="1" id="KW-0805">Transcription regulation</keyword>
<keyword evidence="2" id="KW-0238">DNA-binding</keyword>